<keyword evidence="3" id="KW-1185">Reference proteome</keyword>
<dbReference type="InParanoid" id="M1A1F0"/>
<evidence type="ECO:0000313" key="3">
    <source>
        <dbReference type="Proteomes" id="UP000011115"/>
    </source>
</evidence>
<sequence length="162" mass="17564">MEGEFMNNIIQKWFGNETDCPKQDGMAIASSLTLDSFMGLFLIAGVSAGSALLLFFLIFLYQNREILATDDSVWQKLSAIANAFDKERDNSNSMSEEPSEGNEIQTATLFAESEASTEILPHLPLQSPEIRISDGLGASPALEGFSTTEPGTPVHENITGIT</sequence>
<dbReference type="eggNOG" id="KOG1052">
    <property type="taxonomic scope" value="Eukaryota"/>
</dbReference>
<name>M1A1F0_SOLTU</name>
<protein>
    <submittedName>
        <fullName evidence="2">Avr9/Cf-9 rapidly elicited protein 141</fullName>
    </submittedName>
</protein>
<evidence type="ECO:0000256" key="1">
    <source>
        <dbReference type="SAM" id="Phobius"/>
    </source>
</evidence>
<evidence type="ECO:0000313" key="2">
    <source>
        <dbReference type="EnsemblPlants" id="PGSC0003DMT400012565"/>
    </source>
</evidence>
<keyword evidence="1" id="KW-0812">Transmembrane</keyword>
<dbReference type="HOGENOM" id="CLU_1638341_0_0_1"/>
<keyword evidence="1" id="KW-0472">Membrane</keyword>
<feature type="transmembrane region" description="Helical" evidence="1">
    <location>
        <begin position="40"/>
        <end position="61"/>
    </location>
</feature>
<dbReference type="EnsemblPlants" id="PGSC0003DMT400012565">
    <property type="protein sequence ID" value="PGSC0003DMT400012565"/>
    <property type="gene ID" value="PGSC0003DMG400004910"/>
</dbReference>
<dbReference type="Gramene" id="PGSC0003DMT400012565">
    <property type="protein sequence ID" value="PGSC0003DMT400012565"/>
    <property type="gene ID" value="PGSC0003DMG400004910"/>
</dbReference>
<dbReference type="PaxDb" id="4113-PGSC0003DMT400012565"/>
<dbReference type="Proteomes" id="UP000011115">
    <property type="component" value="Unassembled WGS sequence"/>
</dbReference>
<keyword evidence="1" id="KW-1133">Transmembrane helix</keyword>
<reference evidence="3" key="1">
    <citation type="journal article" date="2011" name="Nature">
        <title>Genome sequence and analysis of the tuber crop potato.</title>
        <authorList>
            <consortium name="The Potato Genome Sequencing Consortium"/>
        </authorList>
    </citation>
    <scope>NUCLEOTIDE SEQUENCE [LARGE SCALE GENOMIC DNA]</scope>
    <source>
        <strain evidence="3">cv. DM1-3 516 R44</strain>
    </source>
</reference>
<proteinExistence type="predicted"/>
<reference evidence="2" key="2">
    <citation type="submission" date="2015-06" db="UniProtKB">
        <authorList>
            <consortium name="EnsemblPlants"/>
        </authorList>
    </citation>
    <scope>IDENTIFICATION</scope>
    <source>
        <strain evidence="2">DM1-3 516 R44</strain>
    </source>
</reference>
<dbReference type="AlphaFoldDB" id="M1A1F0"/>
<accession>M1A1F0</accession>
<organism evidence="2 3">
    <name type="scientific">Solanum tuberosum</name>
    <name type="common">Potato</name>
    <dbReference type="NCBI Taxonomy" id="4113"/>
    <lineage>
        <taxon>Eukaryota</taxon>
        <taxon>Viridiplantae</taxon>
        <taxon>Streptophyta</taxon>
        <taxon>Embryophyta</taxon>
        <taxon>Tracheophyta</taxon>
        <taxon>Spermatophyta</taxon>
        <taxon>Magnoliopsida</taxon>
        <taxon>eudicotyledons</taxon>
        <taxon>Gunneridae</taxon>
        <taxon>Pentapetalae</taxon>
        <taxon>asterids</taxon>
        <taxon>lamiids</taxon>
        <taxon>Solanales</taxon>
        <taxon>Solanaceae</taxon>
        <taxon>Solanoideae</taxon>
        <taxon>Solaneae</taxon>
        <taxon>Solanum</taxon>
    </lineage>
</organism>